<comment type="caution">
    <text evidence="2">The sequence shown here is derived from an EMBL/GenBank/DDBJ whole genome shotgun (WGS) entry which is preliminary data.</text>
</comment>
<proteinExistence type="predicted"/>
<keyword evidence="3" id="KW-1185">Reference proteome</keyword>
<feature type="region of interest" description="Disordered" evidence="1">
    <location>
        <begin position="71"/>
        <end position="90"/>
    </location>
</feature>
<evidence type="ECO:0000256" key="1">
    <source>
        <dbReference type="SAM" id="MobiDB-lite"/>
    </source>
</evidence>
<accession>A0A9N7UW65</accession>
<sequence>MFGPHLLNRLAPNPPRPRASRPRLNFKLLQLPICLLQISTCALPHPVKPLNSLSPVQVGFCFEAGPGERTDLPQVESISPAGDRATDSKPGAAELFLPESQTSSCCKVSQADPRQREAAAAVLPPSSSLDLILPKSFPELFIPFCMNAPTLLPRDHAPTGDEKPPK</sequence>
<evidence type="ECO:0000313" key="3">
    <source>
        <dbReference type="Proteomes" id="UP001153269"/>
    </source>
</evidence>
<gene>
    <name evidence="2" type="ORF">PLEPLA_LOCUS25670</name>
</gene>
<organism evidence="2 3">
    <name type="scientific">Pleuronectes platessa</name>
    <name type="common">European plaice</name>
    <dbReference type="NCBI Taxonomy" id="8262"/>
    <lineage>
        <taxon>Eukaryota</taxon>
        <taxon>Metazoa</taxon>
        <taxon>Chordata</taxon>
        <taxon>Craniata</taxon>
        <taxon>Vertebrata</taxon>
        <taxon>Euteleostomi</taxon>
        <taxon>Actinopterygii</taxon>
        <taxon>Neopterygii</taxon>
        <taxon>Teleostei</taxon>
        <taxon>Neoteleostei</taxon>
        <taxon>Acanthomorphata</taxon>
        <taxon>Carangaria</taxon>
        <taxon>Pleuronectiformes</taxon>
        <taxon>Pleuronectoidei</taxon>
        <taxon>Pleuronectidae</taxon>
        <taxon>Pleuronectes</taxon>
    </lineage>
</organism>
<dbReference type="AlphaFoldDB" id="A0A9N7UW65"/>
<protein>
    <submittedName>
        <fullName evidence="2">Uncharacterized protein</fullName>
    </submittedName>
</protein>
<evidence type="ECO:0000313" key="2">
    <source>
        <dbReference type="EMBL" id="CAB1437640.1"/>
    </source>
</evidence>
<dbReference type="EMBL" id="CADEAL010002055">
    <property type="protein sequence ID" value="CAB1437640.1"/>
    <property type="molecule type" value="Genomic_DNA"/>
</dbReference>
<feature type="region of interest" description="Disordered" evidence="1">
    <location>
        <begin position="1"/>
        <end position="21"/>
    </location>
</feature>
<reference evidence="2" key="1">
    <citation type="submission" date="2020-03" db="EMBL/GenBank/DDBJ databases">
        <authorList>
            <person name="Weist P."/>
        </authorList>
    </citation>
    <scope>NUCLEOTIDE SEQUENCE</scope>
</reference>
<feature type="compositionally biased region" description="Low complexity" evidence="1">
    <location>
        <begin position="1"/>
        <end position="11"/>
    </location>
</feature>
<name>A0A9N7UW65_PLEPL</name>
<dbReference type="Proteomes" id="UP001153269">
    <property type="component" value="Unassembled WGS sequence"/>
</dbReference>